<evidence type="ECO:0000313" key="3">
    <source>
        <dbReference type="EMBL" id="TVU30919.1"/>
    </source>
</evidence>
<dbReference type="Proteomes" id="UP000324897">
    <property type="component" value="Chromosome 1"/>
</dbReference>
<comment type="caution">
    <text evidence="3">The sequence shown here is derived from an EMBL/GenBank/DDBJ whole genome shotgun (WGS) entry which is preliminary data.</text>
</comment>
<evidence type="ECO:0000259" key="2">
    <source>
        <dbReference type="PROSITE" id="PS50181"/>
    </source>
</evidence>
<feature type="non-terminal residue" evidence="3">
    <location>
        <position position="1"/>
    </location>
</feature>
<dbReference type="PANTHER" id="PTHR31672">
    <property type="entry name" value="BNACNNG10540D PROTEIN"/>
    <property type="match status" value="1"/>
</dbReference>
<dbReference type="PROSITE" id="PS50181">
    <property type="entry name" value="FBOX"/>
    <property type="match status" value="1"/>
</dbReference>
<proteinExistence type="predicted"/>
<reference evidence="3 4" key="1">
    <citation type="journal article" date="2019" name="Sci. Rep.">
        <title>A high-quality genome of Eragrostis curvula grass provides insights into Poaceae evolution and supports new strategies to enhance forage quality.</title>
        <authorList>
            <person name="Carballo J."/>
            <person name="Santos B.A.C.M."/>
            <person name="Zappacosta D."/>
            <person name="Garbus I."/>
            <person name="Selva J.P."/>
            <person name="Gallo C.A."/>
            <person name="Diaz A."/>
            <person name="Albertini E."/>
            <person name="Caccamo M."/>
            <person name="Echenique V."/>
        </authorList>
    </citation>
    <scope>NUCLEOTIDE SEQUENCE [LARGE SCALE GENOMIC DNA]</scope>
    <source>
        <strain evidence="4">cv. Victoria</strain>
        <tissue evidence="3">Leaf</tissue>
    </source>
</reference>
<dbReference type="EMBL" id="RWGY01000011">
    <property type="protein sequence ID" value="TVU30919.1"/>
    <property type="molecule type" value="Genomic_DNA"/>
</dbReference>
<keyword evidence="4" id="KW-1185">Reference proteome</keyword>
<dbReference type="Gene3D" id="1.20.1280.50">
    <property type="match status" value="1"/>
</dbReference>
<dbReference type="InterPro" id="IPR050796">
    <property type="entry name" value="SCF_F-box_component"/>
</dbReference>
<feature type="domain" description="F-box" evidence="2">
    <location>
        <begin position="58"/>
        <end position="103"/>
    </location>
</feature>
<name>A0A5J9V484_9POAL</name>
<accession>A0A5J9V484</accession>
<protein>
    <recommendedName>
        <fullName evidence="2">F-box domain-containing protein</fullName>
    </recommendedName>
</protein>
<feature type="region of interest" description="Disordered" evidence="1">
    <location>
        <begin position="37"/>
        <end position="57"/>
    </location>
</feature>
<organism evidence="3 4">
    <name type="scientific">Eragrostis curvula</name>
    <name type="common">weeping love grass</name>
    <dbReference type="NCBI Taxonomy" id="38414"/>
    <lineage>
        <taxon>Eukaryota</taxon>
        <taxon>Viridiplantae</taxon>
        <taxon>Streptophyta</taxon>
        <taxon>Embryophyta</taxon>
        <taxon>Tracheophyta</taxon>
        <taxon>Spermatophyta</taxon>
        <taxon>Magnoliopsida</taxon>
        <taxon>Liliopsida</taxon>
        <taxon>Poales</taxon>
        <taxon>Poaceae</taxon>
        <taxon>PACMAD clade</taxon>
        <taxon>Chloridoideae</taxon>
        <taxon>Eragrostideae</taxon>
        <taxon>Eragrostidinae</taxon>
        <taxon>Eragrostis</taxon>
    </lineage>
</organism>
<dbReference type="CDD" id="cd22157">
    <property type="entry name" value="F-box_AtFBW1-like"/>
    <property type="match status" value="1"/>
</dbReference>
<gene>
    <name evidence="3" type="ORF">EJB05_22572</name>
</gene>
<dbReference type="OrthoDB" id="724345at2759"/>
<evidence type="ECO:0000313" key="4">
    <source>
        <dbReference type="Proteomes" id="UP000324897"/>
    </source>
</evidence>
<dbReference type="SUPFAM" id="SSF81383">
    <property type="entry name" value="F-box domain"/>
    <property type="match status" value="1"/>
</dbReference>
<dbReference type="PANTHER" id="PTHR31672:SF13">
    <property type="entry name" value="F-BOX PROTEIN CPR30-LIKE"/>
    <property type="match status" value="1"/>
</dbReference>
<dbReference type="InterPro" id="IPR036047">
    <property type="entry name" value="F-box-like_dom_sf"/>
</dbReference>
<dbReference type="Gramene" id="TVU30919">
    <property type="protein sequence ID" value="TVU30919"/>
    <property type="gene ID" value="EJB05_22572"/>
</dbReference>
<dbReference type="SMART" id="SM00256">
    <property type="entry name" value="FBOX"/>
    <property type="match status" value="1"/>
</dbReference>
<evidence type="ECO:0000256" key="1">
    <source>
        <dbReference type="SAM" id="MobiDB-lite"/>
    </source>
</evidence>
<sequence length="163" mass="18949">MKAAGLTSSSRYSYRWIEFTQMQGSRRFNPSFVVEKEGGNRDSAMQGLRKTKAKRQRTHKTIDIPDDIWEEVLLRLPVKSLLRLKSVCKSWRDTIGSRRFKRCQLLISRARRPTMLILPLQDMTPPMRMDEIRFFAYPGHGTTAELLHERLSSIRIGEEPPSA</sequence>
<dbReference type="AlphaFoldDB" id="A0A5J9V484"/>
<dbReference type="Pfam" id="PF00646">
    <property type="entry name" value="F-box"/>
    <property type="match status" value="1"/>
</dbReference>
<dbReference type="InterPro" id="IPR001810">
    <property type="entry name" value="F-box_dom"/>
</dbReference>